<evidence type="ECO:0000313" key="7">
    <source>
        <dbReference type="Proteomes" id="UP000249819"/>
    </source>
</evidence>
<keyword evidence="4 5" id="KW-0472">Membrane</keyword>
<dbReference type="GO" id="GO:0030026">
    <property type="term" value="P:intracellular manganese ion homeostasis"/>
    <property type="evidence" value="ECO:0007669"/>
    <property type="project" value="InterPro"/>
</dbReference>
<evidence type="ECO:0000256" key="4">
    <source>
        <dbReference type="ARBA" id="ARBA00023136"/>
    </source>
</evidence>
<dbReference type="GO" id="GO:0005384">
    <property type="term" value="F:manganese ion transmembrane transporter activity"/>
    <property type="evidence" value="ECO:0007669"/>
    <property type="project" value="InterPro"/>
</dbReference>
<accession>A0A327W240</accession>
<gene>
    <name evidence="6" type="ORF">CLV59_104329</name>
</gene>
<dbReference type="EMBL" id="QLMA01000004">
    <property type="protein sequence ID" value="RAJ82104.1"/>
    <property type="molecule type" value="Genomic_DNA"/>
</dbReference>
<dbReference type="CDD" id="cd02435">
    <property type="entry name" value="CCC1"/>
    <property type="match status" value="1"/>
</dbReference>
<feature type="transmembrane region" description="Helical" evidence="5">
    <location>
        <begin position="44"/>
        <end position="67"/>
    </location>
</feature>
<evidence type="ECO:0000256" key="3">
    <source>
        <dbReference type="ARBA" id="ARBA00022989"/>
    </source>
</evidence>
<feature type="transmembrane region" description="Helical" evidence="5">
    <location>
        <begin position="148"/>
        <end position="169"/>
    </location>
</feature>
<evidence type="ECO:0000256" key="1">
    <source>
        <dbReference type="ARBA" id="ARBA00004127"/>
    </source>
</evidence>
<dbReference type="RefSeq" id="WP_111592648.1">
    <property type="nucleotide sequence ID" value="NZ_QLMA01000004.1"/>
</dbReference>
<evidence type="ECO:0000256" key="5">
    <source>
        <dbReference type="SAM" id="Phobius"/>
    </source>
</evidence>
<dbReference type="OrthoDB" id="9781619at2"/>
<keyword evidence="2 5" id="KW-0812">Transmembrane</keyword>
<protein>
    <submittedName>
        <fullName evidence="6">VIT1/CCC1 family predicted Fe2+/Mn2+ transporter</fullName>
    </submittedName>
</protein>
<comment type="subcellular location">
    <subcellularLocation>
        <location evidence="1">Endomembrane system</location>
        <topology evidence="1">Multi-pass membrane protein</topology>
    </subcellularLocation>
</comment>
<sequence length="229" mass="24635">MTHQEKHFTGSELLRDIVIGMSDGLTVPFALAAGLSGAVKDVNLIVIAGLAEIAAGSIAMGLGGYLAGKTEQDHYNSELKREYEEIETVPEKEREEVEFFFAELGLSRELQQQAAAELITDKDRWADFMMKYELGLEKPDARRATKSALNIGISYIIGGLIPLSPYFFVGSGLEGLKISALITIICLFVFGYFKSRLTGLNPVLGGIRVAVIGTIAAGCAFGIARLIGG</sequence>
<keyword evidence="7" id="KW-1185">Reference proteome</keyword>
<reference evidence="6 7" key="1">
    <citation type="submission" date="2018-06" db="EMBL/GenBank/DDBJ databases">
        <title>Genomic Encyclopedia of Archaeal and Bacterial Type Strains, Phase II (KMG-II): from individual species to whole genera.</title>
        <authorList>
            <person name="Goeker M."/>
        </authorList>
    </citation>
    <scope>NUCLEOTIDE SEQUENCE [LARGE SCALE GENOMIC DNA]</scope>
    <source>
        <strain evidence="6 7">DSM 29821</strain>
    </source>
</reference>
<proteinExistence type="predicted"/>
<dbReference type="InterPro" id="IPR008217">
    <property type="entry name" value="Ccc1_fam"/>
</dbReference>
<feature type="transmembrane region" description="Helical" evidence="5">
    <location>
        <begin position="205"/>
        <end position="227"/>
    </location>
</feature>
<dbReference type="Pfam" id="PF01988">
    <property type="entry name" value="VIT1"/>
    <property type="match status" value="1"/>
</dbReference>
<evidence type="ECO:0000313" key="6">
    <source>
        <dbReference type="EMBL" id="RAJ82104.1"/>
    </source>
</evidence>
<dbReference type="AlphaFoldDB" id="A0A327W240"/>
<feature type="transmembrane region" description="Helical" evidence="5">
    <location>
        <begin position="175"/>
        <end position="193"/>
    </location>
</feature>
<name>A0A327W240_9BACT</name>
<organism evidence="6 7">
    <name type="scientific">Chitinophaga dinghuensis</name>
    <dbReference type="NCBI Taxonomy" id="1539050"/>
    <lineage>
        <taxon>Bacteria</taxon>
        <taxon>Pseudomonadati</taxon>
        <taxon>Bacteroidota</taxon>
        <taxon>Chitinophagia</taxon>
        <taxon>Chitinophagales</taxon>
        <taxon>Chitinophagaceae</taxon>
        <taxon>Chitinophaga</taxon>
    </lineage>
</organism>
<evidence type="ECO:0000256" key="2">
    <source>
        <dbReference type="ARBA" id="ARBA00022692"/>
    </source>
</evidence>
<keyword evidence="3 5" id="KW-1133">Transmembrane helix</keyword>
<dbReference type="GO" id="GO:0012505">
    <property type="term" value="C:endomembrane system"/>
    <property type="evidence" value="ECO:0007669"/>
    <property type="project" value="UniProtKB-SubCell"/>
</dbReference>
<dbReference type="PANTHER" id="PTHR31851">
    <property type="entry name" value="FE(2+)/MN(2+) TRANSPORTER PCL1"/>
    <property type="match status" value="1"/>
</dbReference>
<dbReference type="Proteomes" id="UP000249819">
    <property type="component" value="Unassembled WGS sequence"/>
</dbReference>
<comment type="caution">
    <text evidence="6">The sequence shown here is derived from an EMBL/GenBank/DDBJ whole genome shotgun (WGS) entry which is preliminary data.</text>
</comment>